<dbReference type="InterPro" id="IPR009057">
    <property type="entry name" value="Homeodomain-like_sf"/>
</dbReference>
<feature type="domain" description="Myb-like" evidence="2">
    <location>
        <begin position="130"/>
        <end position="180"/>
    </location>
</feature>
<dbReference type="PROSITE" id="PS50090">
    <property type="entry name" value="MYB_LIKE"/>
    <property type="match status" value="1"/>
</dbReference>
<dbReference type="Pfam" id="PF13921">
    <property type="entry name" value="Myb_DNA-bind_6"/>
    <property type="match status" value="1"/>
</dbReference>
<evidence type="ECO:0000256" key="1">
    <source>
        <dbReference type="SAM" id="MobiDB-lite"/>
    </source>
</evidence>
<organism evidence="3 4">
    <name type="scientific">Trichocladium antarcticum</name>
    <dbReference type="NCBI Taxonomy" id="1450529"/>
    <lineage>
        <taxon>Eukaryota</taxon>
        <taxon>Fungi</taxon>
        <taxon>Dikarya</taxon>
        <taxon>Ascomycota</taxon>
        <taxon>Pezizomycotina</taxon>
        <taxon>Sordariomycetes</taxon>
        <taxon>Sordariomycetidae</taxon>
        <taxon>Sordariales</taxon>
        <taxon>Chaetomiaceae</taxon>
        <taxon>Trichocladium</taxon>
    </lineage>
</organism>
<feature type="compositionally biased region" description="Polar residues" evidence="1">
    <location>
        <begin position="54"/>
        <end position="66"/>
    </location>
</feature>
<dbReference type="CDD" id="cd00167">
    <property type="entry name" value="SANT"/>
    <property type="match status" value="1"/>
</dbReference>
<dbReference type="Gene3D" id="1.10.10.60">
    <property type="entry name" value="Homeodomain-like"/>
    <property type="match status" value="1"/>
</dbReference>
<evidence type="ECO:0000313" key="3">
    <source>
        <dbReference type="EMBL" id="KAK4135254.1"/>
    </source>
</evidence>
<keyword evidence="4" id="KW-1185">Reference proteome</keyword>
<feature type="compositionally biased region" description="Basic and acidic residues" evidence="1">
    <location>
        <begin position="245"/>
        <end position="259"/>
    </location>
</feature>
<name>A0AAN6UM24_9PEZI</name>
<dbReference type="Proteomes" id="UP001304895">
    <property type="component" value="Unassembled WGS sequence"/>
</dbReference>
<reference evidence="3" key="1">
    <citation type="journal article" date="2023" name="Mol. Phylogenet. Evol.">
        <title>Genome-scale phylogeny and comparative genomics of the fungal order Sordariales.</title>
        <authorList>
            <person name="Hensen N."/>
            <person name="Bonometti L."/>
            <person name="Westerberg I."/>
            <person name="Brannstrom I.O."/>
            <person name="Guillou S."/>
            <person name="Cros-Aarteil S."/>
            <person name="Calhoun S."/>
            <person name="Haridas S."/>
            <person name="Kuo A."/>
            <person name="Mondo S."/>
            <person name="Pangilinan J."/>
            <person name="Riley R."/>
            <person name="LaButti K."/>
            <person name="Andreopoulos B."/>
            <person name="Lipzen A."/>
            <person name="Chen C."/>
            <person name="Yan M."/>
            <person name="Daum C."/>
            <person name="Ng V."/>
            <person name="Clum A."/>
            <person name="Steindorff A."/>
            <person name="Ohm R.A."/>
            <person name="Martin F."/>
            <person name="Silar P."/>
            <person name="Natvig D.O."/>
            <person name="Lalanne C."/>
            <person name="Gautier V."/>
            <person name="Ament-Velasquez S.L."/>
            <person name="Kruys A."/>
            <person name="Hutchinson M.I."/>
            <person name="Powell A.J."/>
            <person name="Barry K."/>
            <person name="Miller A.N."/>
            <person name="Grigoriev I.V."/>
            <person name="Debuchy R."/>
            <person name="Gladieux P."/>
            <person name="Hiltunen Thoren M."/>
            <person name="Johannesson H."/>
        </authorList>
    </citation>
    <scope>NUCLEOTIDE SEQUENCE</scope>
    <source>
        <strain evidence="3">CBS 123565</strain>
    </source>
</reference>
<comment type="caution">
    <text evidence="3">The sequence shown here is derived from an EMBL/GenBank/DDBJ whole genome shotgun (WGS) entry which is preliminary data.</text>
</comment>
<dbReference type="SUPFAM" id="SSF46689">
    <property type="entry name" value="Homeodomain-like"/>
    <property type="match status" value="1"/>
</dbReference>
<proteinExistence type="predicted"/>
<evidence type="ECO:0000313" key="4">
    <source>
        <dbReference type="Proteomes" id="UP001304895"/>
    </source>
</evidence>
<feature type="compositionally biased region" description="Polar residues" evidence="1">
    <location>
        <begin position="293"/>
        <end position="306"/>
    </location>
</feature>
<dbReference type="InterPro" id="IPR001005">
    <property type="entry name" value="SANT/Myb"/>
</dbReference>
<feature type="region of interest" description="Disordered" evidence="1">
    <location>
        <begin position="1"/>
        <end position="88"/>
    </location>
</feature>
<dbReference type="AlphaFoldDB" id="A0AAN6UM24"/>
<accession>A0AAN6UM24</accession>
<feature type="region of interest" description="Disordered" evidence="1">
    <location>
        <begin position="238"/>
        <end position="265"/>
    </location>
</feature>
<dbReference type="EMBL" id="MU853406">
    <property type="protein sequence ID" value="KAK4135254.1"/>
    <property type="molecule type" value="Genomic_DNA"/>
</dbReference>
<evidence type="ECO:0000259" key="2">
    <source>
        <dbReference type="PROSITE" id="PS50090"/>
    </source>
</evidence>
<protein>
    <recommendedName>
        <fullName evidence="2">Myb-like domain-containing protein</fullName>
    </recommendedName>
</protein>
<gene>
    <name evidence="3" type="ORF">BT67DRAFT_269687</name>
</gene>
<reference evidence="3" key="2">
    <citation type="submission" date="2023-05" db="EMBL/GenBank/DDBJ databases">
        <authorList>
            <consortium name="Lawrence Berkeley National Laboratory"/>
            <person name="Steindorff A."/>
            <person name="Hensen N."/>
            <person name="Bonometti L."/>
            <person name="Westerberg I."/>
            <person name="Brannstrom I.O."/>
            <person name="Guillou S."/>
            <person name="Cros-Aarteil S."/>
            <person name="Calhoun S."/>
            <person name="Haridas S."/>
            <person name="Kuo A."/>
            <person name="Mondo S."/>
            <person name="Pangilinan J."/>
            <person name="Riley R."/>
            <person name="Labutti K."/>
            <person name="Andreopoulos B."/>
            <person name="Lipzen A."/>
            <person name="Chen C."/>
            <person name="Yanf M."/>
            <person name="Daum C."/>
            <person name="Ng V."/>
            <person name="Clum A."/>
            <person name="Ohm R."/>
            <person name="Martin F."/>
            <person name="Silar P."/>
            <person name="Natvig D."/>
            <person name="Lalanne C."/>
            <person name="Gautier V."/>
            <person name="Ament-Velasquez S.L."/>
            <person name="Kruys A."/>
            <person name="Hutchinson M.I."/>
            <person name="Powell A.J."/>
            <person name="Barry K."/>
            <person name="Miller A.N."/>
            <person name="Grigoriev I.V."/>
            <person name="Debuchy R."/>
            <person name="Gladieux P."/>
            <person name="Thoren M.H."/>
            <person name="Johannesson H."/>
        </authorList>
    </citation>
    <scope>NUCLEOTIDE SEQUENCE</scope>
    <source>
        <strain evidence="3">CBS 123565</strain>
    </source>
</reference>
<sequence>MDRAATESMSRGPGPLRHPTQDANADPRIEQRPGGCGGWDANSRHGGYGLAAAQQASVGSGPGTSRQDVRGPAGPPPPPPRYSYNPDTATATVGIERGEAAVSDQDPTTDDPAAHLTRGAETAALADYPASVYNHGTWTAADDRTLIQARSGGQNWGDLQREHFPTKTANACRKRYERLVERRGVYDYSARRLETVASEYMTMRKEIWSGLAERVGMKWHVVEALCMSAGLRTVQSNARSYSNRARRDNRTLRKAREAHGAAGSAVSADLPLPVVPHPAGTEFGAAFPGHGSGHSQASTTEAGSRNTTTTMPPPPFIPTRRGPLANALPPATQVSFGGYLNGRSRPATALSGGPNFRDASSREPARGAGRNAGRNAGGGAAA</sequence>
<feature type="region of interest" description="Disordered" evidence="1">
    <location>
        <begin position="281"/>
        <end position="382"/>
    </location>
</feature>